<protein>
    <submittedName>
        <fullName evidence="1">Uncharacterized protein</fullName>
    </submittedName>
</protein>
<dbReference type="InParanoid" id="H2XTP6"/>
<evidence type="ECO:0000313" key="2">
    <source>
        <dbReference type="Proteomes" id="UP000008144"/>
    </source>
</evidence>
<keyword evidence="2" id="KW-1185">Reference proteome</keyword>
<accession>H2XTP6</accession>
<dbReference type="HOGENOM" id="CLU_3260237_0_0_1"/>
<name>H2XTP6_CIOIN</name>
<dbReference type="EMBL" id="EAAA01001133">
    <property type="status" value="NOT_ANNOTATED_CDS"/>
    <property type="molecule type" value="Genomic_DNA"/>
</dbReference>
<dbReference type="Proteomes" id="UP000008144">
    <property type="component" value="Chromosome 13"/>
</dbReference>
<reference evidence="1" key="3">
    <citation type="submission" date="2025-08" db="UniProtKB">
        <authorList>
            <consortium name="Ensembl"/>
        </authorList>
    </citation>
    <scope>IDENTIFICATION</scope>
</reference>
<evidence type="ECO:0000313" key="1">
    <source>
        <dbReference type="Ensembl" id="ENSCINP00000033030.1"/>
    </source>
</evidence>
<reference evidence="1" key="2">
    <citation type="journal article" date="2008" name="Genome Biol.">
        <title>Improved genome assembly and evidence-based global gene model set for the chordate Ciona intestinalis: new insight into intron and operon populations.</title>
        <authorList>
            <person name="Satou Y."/>
            <person name="Mineta K."/>
            <person name="Ogasawara M."/>
            <person name="Sasakura Y."/>
            <person name="Shoguchi E."/>
            <person name="Ueno K."/>
            <person name="Yamada L."/>
            <person name="Matsumoto J."/>
            <person name="Wasserscheid J."/>
            <person name="Dewar K."/>
            <person name="Wiley G.B."/>
            <person name="Macmil S.L."/>
            <person name="Roe B.A."/>
            <person name="Zeller R.W."/>
            <person name="Hastings K.E."/>
            <person name="Lemaire P."/>
            <person name="Lindquist E."/>
            <person name="Endo T."/>
            <person name="Hotta K."/>
            <person name="Inaba K."/>
        </authorList>
    </citation>
    <scope>NUCLEOTIDE SEQUENCE [LARGE SCALE GENOMIC DNA]</scope>
    <source>
        <strain evidence="1">wild type</strain>
    </source>
</reference>
<organism evidence="1 2">
    <name type="scientific">Ciona intestinalis</name>
    <name type="common">Transparent sea squirt</name>
    <name type="synonym">Ascidia intestinalis</name>
    <dbReference type="NCBI Taxonomy" id="7719"/>
    <lineage>
        <taxon>Eukaryota</taxon>
        <taxon>Metazoa</taxon>
        <taxon>Chordata</taxon>
        <taxon>Tunicata</taxon>
        <taxon>Ascidiacea</taxon>
        <taxon>Phlebobranchia</taxon>
        <taxon>Cionidae</taxon>
        <taxon>Ciona</taxon>
    </lineage>
</organism>
<dbReference type="Ensembl" id="ENSCINT00000030715.1">
    <property type="protein sequence ID" value="ENSCINP00000033030.1"/>
    <property type="gene ID" value="ENSCING00000021297.1"/>
</dbReference>
<reference evidence="2" key="1">
    <citation type="journal article" date="2002" name="Science">
        <title>The draft genome of Ciona intestinalis: insights into chordate and vertebrate origins.</title>
        <authorList>
            <person name="Dehal P."/>
            <person name="Satou Y."/>
            <person name="Campbell R.K."/>
            <person name="Chapman J."/>
            <person name="Degnan B."/>
            <person name="De Tomaso A."/>
            <person name="Davidson B."/>
            <person name="Di Gregorio A."/>
            <person name="Gelpke M."/>
            <person name="Goodstein D.M."/>
            <person name="Harafuji N."/>
            <person name="Hastings K.E."/>
            <person name="Ho I."/>
            <person name="Hotta K."/>
            <person name="Huang W."/>
            <person name="Kawashima T."/>
            <person name="Lemaire P."/>
            <person name="Martinez D."/>
            <person name="Meinertzhagen I.A."/>
            <person name="Necula S."/>
            <person name="Nonaka M."/>
            <person name="Putnam N."/>
            <person name="Rash S."/>
            <person name="Saiga H."/>
            <person name="Satake M."/>
            <person name="Terry A."/>
            <person name="Yamada L."/>
            <person name="Wang H.G."/>
            <person name="Awazu S."/>
            <person name="Azumi K."/>
            <person name="Boore J."/>
            <person name="Branno M."/>
            <person name="Chin-Bow S."/>
            <person name="DeSantis R."/>
            <person name="Doyle S."/>
            <person name="Francino P."/>
            <person name="Keys D.N."/>
            <person name="Haga S."/>
            <person name="Hayashi H."/>
            <person name="Hino K."/>
            <person name="Imai K.S."/>
            <person name="Inaba K."/>
            <person name="Kano S."/>
            <person name="Kobayashi K."/>
            <person name="Kobayashi M."/>
            <person name="Lee B.I."/>
            <person name="Makabe K.W."/>
            <person name="Manohar C."/>
            <person name="Matassi G."/>
            <person name="Medina M."/>
            <person name="Mochizuki Y."/>
            <person name="Mount S."/>
            <person name="Morishita T."/>
            <person name="Miura S."/>
            <person name="Nakayama A."/>
            <person name="Nishizaka S."/>
            <person name="Nomoto H."/>
            <person name="Ohta F."/>
            <person name="Oishi K."/>
            <person name="Rigoutsos I."/>
            <person name="Sano M."/>
            <person name="Sasaki A."/>
            <person name="Sasakura Y."/>
            <person name="Shoguchi E."/>
            <person name="Shin-i T."/>
            <person name="Spagnuolo A."/>
            <person name="Stainier D."/>
            <person name="Suzuki M.M."/>
            <person name="Tassy O."/>
            <person name="Takatori N."/>
            <person name="Tokuoka M."/>
            <person name="Yagi K."/>
            <person name="Yoshizaki F."/>
            <person name="Wada S."/>
            <person name="Zhang C."/>
            <person name="Hyatt P.D."/>
            <person name="Larimer F."/>
            <person name="Detter C."/>
            <person name="Doggett N."/>
            <person name="Glavina T."/>
            <person name="Hawkins T."/>
            <person name="Richardson P."/>
            <person name="Lucas S."/>
            <person name="Kohara Y."/>
            <person name="Levine M."/>
            <person name="Satoh N."/>
            <person name="Rokhsar D.S."/>
        </authorList>
    </citation>
    <scope>NUCLEOTIDE SEQUENCE [LARGE SCALE GENOMIC DNA]</scope>
</reference>
<dbReference type="AlphaFoldDB" id="H2XTP6"/>
<reference evidence="1" key="4">
    <citation type="submission" date="2025-09" db="UniProtKB">
        <authorList>
            <consortium name="Ensembl"/>
        </authorList>
    </citation>
    <scope>IDENTIFICATION</scope>
</reference>
<proteinExistence type="predicted"/>
<sequence length="42" mass="4983">MVILTHGAEIMDRGIGRSDSLMNNNMYYDIIMFNMTSLIWWQ</sequence>